<gene>
    <name evidence="2 5" type="primary">thiL</name>
    <name evidence="5" type="ORF">OSH07_05610</name>
</gene>
<feature type="binding site" evidence="2">
    <location>
        <position position="219"/>
    </location>
    <ligand>
        <name>Mg(2+)</name>
        <dbReference type="ChEBI" id="CHEBI:18420"/>
        <label>3</label>
    </ligand>
</feature>
<dbReference type="EMBL" id="JAPKNK010000002">
    <property type="protein sequence ID" value="MCX5568660.1"/>
    <property type="molecule type" value="Genomic_DNA"/>
</dbReference>
<comment type="caution">
    <text evidence="5">The sequence shown here is derived from an EMBL/GenBank/DDBJ whole genome shotgun (WGS) entry which is preliminary data.</text>
</comment>
<accession>A0A9X3E8F2</accession>
<feature type="binding site" evidence="2">
    <location>
        <position position="50"/>
    </location>
    <ligand>
        <name>Mg(2+)</name>
        <dbReference type="ChEBI" id="CHEBI:18420"/>
        <label>2</label>
    </ligand>
</feature>
<name>A0A9X3E8F2_9HYPH</name>
<feature type="binding site" evidence="2">
    <location>
        <position position="50"/>
    </location>
    <ligand>
        <name>Mg(2+)</name>
        <dbReference type="ChEBI" id="CHEBI:18420"/>
        <label>1</label>
    </ligand>
</feature>
<protein>
    <recommendedName>
        <fullName evidence="2">Thiamine-monophosphate kinase</fullName>
        <shortName evidence="2">TMP kinase</shortName>
        <shortName evidence="2">Thiamine-phosphate kinase</shortName>
        <ecNumber evidence="2">2.7.4.16</ecNumber>
    </recommendedName>
</protein>
<dbReference type="PIRSF" id="PIRSF005303">
    <property type="entry name" value="Thiam_monoph_kin"/>
    <property type="match status" value="1"/>
</dbReference>
<keyword evidence="2" id="KW-0460">Magnesium</keyword>
<evidence type="ECO:0000313" key="6">
    <source>
        <dbReference type="Proteomes" id="UP001144805"/>
    </source>
</evidence>
<dbReference type="SUPFAM" id="SSF55326">
    <property type="entry name" value="PurM N-terminal domain-like"/>
    <property type="match status" value="1"/>
</dbReference>
<dbReference type="RefSeq" id="WP_266337632.1">
    <property type="nucleotide sequence ID" value="NZ_JAPKNK010000002.1"/>
</dbReference>
<keyword evidence="2" id="KW-0067">ATP-binding</keyword>
<dbReference type="CDD" id="cd02194">
    <property type="entry name" value="ThiL"/>
    <property type="match status" value="1"/>
</dbReference>
<feature type="binding site" evidence="2">
    <location>
        <position position="33"/>
    </location>
    <ligand>
        <name>Mg(2+)</name>
        <dbReference type="ChEBI" id="CHEBI:18420"/>
        <label>3</label>
    </ligand>
</feature>
<comment type="pathway">
    <text evidence="2">Cofactor biosynthesis; thiamine diphosphate biosynthesis; thiamine diphosphate from thiamine phosphate: step 1/1.</text>
</comment>
<feature type="binding site" evidence="2">
    <location>
        <position position="78"/>
    </location>
    <ligand>
        <name>Mg(2+)</name>
        <dbReference type="ChEBI" id="CHEBI:18420"/>
        <label>4</label>
    </ligand>
</feature>
<dbReference type="GO" id="GO:0000287">
    <property type="term" value="F:magnesium ion binding"/>
    <property type="evidence" value="ECO:0007669"/>
    <property type="project" value="UniProtKB-UniRule"/>
</dbReference>
<evidence type="ECO:0000256" key="1">
    <source>
        <dbReference type="ARBA" id="ARBA00022977"/>
    </source>
</evidence>
<feature type="binding site" evidence="2">
    <location>
        <position position="152"/>
    </location>
    <ligand>
        <name>ATP</name>
        <dbReference type="ChEBI" id="CHEBI:30616"/>
    </ligand>
</feature>
<keyword evidence="2 5" id="KW-0418">Kinase</keyword>
<comment type="caution">
    <text evidence="2">Lacks conserved residue(s) required for the propagation of feature annotation.</text>
</comment>
<dbReference type="GO" id="GO:0009229">
    <property type="term" value="P:thiamine diphosphate biosynthetic process"/>
    <property type="evidence" value="ECO:0007669"/>
    <property type="project" value="UniProtKB-UniRule"/>
</dbReference>
<dbReference type="InterPro" id="IPR006283">
    <property type="entry name" value="ThiL-like"/>
</dbReference>
<feature type="domain" description="PurM-like C-terminal" evidence="4">
    <location>
        <begin position="156"/>
        <end position="309"/>
    </location>
</feature>
<comment type="miscellaneous">
    <text evidence="2">Reaction mechanism of ThiL seems to utilize a direct, inline transfer of the gamma-phosphate of ATP to TMP rather than a phosphorylated enzyme intermediate.</text>
</comment>
<dbReference type="InterPro" id="IPR036921">
    <property type="entry name" value="PurM-like_N_sf"/>
</dbReference>
<feature type="binding site" evidence="2">
    <location>
        <position position="78"/>
    </location>
    <ligand>
        <name>Mg(2+)</name>
        <dbReference type="ChEBI" id="CHEBI:18420"/>
        <label>2</label>
    </ligand>
</feature>
<keyword evidence="6" id="KW-1185">Reference proteome</keyword>
<evidence type="ECO:0000313" key="5">
    <source>
        <dbReference type="EMBL" id="MCX5568660.1"/>
    </source>
</evidence>
<keyword evidence="2" id="KW-0547">Nucleotide-binding</keyword>
<dbReference type="SUPFAM" id="SSF56042">
    <property type="entry name" value="PurM C-terminal domain-like"/>
    <property type="match status" value="1"/>
</dbReference>
<keyword evidence="2" id="KW-0479">Metal-binding</keyword>
<feature type="binding site" evidence="2">
    <location>
        <position position="221"/>
    </location>
    <ligand>
        <name>ATP</name>
        <dbReference type="ChEBI" id="CHEBI:30616"/>
    </ligand>
</feature>
<dbReference type="Proteomes" id="UP001144805">
    <property type="component" value="Unassembled WGS sequence"/>
</dbReference>
<feature type="binding site" evidence="2">
    <location>
        <position position="222"/>
    </location>
    <ligand>
        <name>Mg(2+)</name>
        <dbReference type="ChEBI" id="CHEBI:18420"/>
        <label>5</label>
    </ligand>
</feature>
<dbReference type="InterPro" id="IPR036676">
    <property type="entry name" value="PurM-like_C_sf"/>
</dbReference>
<dbReference type="HAMAP" id="MF_02128">
    <property type="entry name" value="TMP_kinase"/>
    <property type="match status" value="1"/>
</dbReference>
<dbReference type="InterPro" id="IPR016188">
    <property type="entry name" value="PurM-like_N"/>
</dbReference>
<feature type="binding site" evidence="2">
    <location>
        <position position="126"/>
    </location>
    <ligand>
        <name>Mg(2+)</name>
        <dbReference type="ChEBI" id="CHEBI:18420"/>
        <label>1</label>
    </ligand>
</feature>
<evidence type="ECO:0000259" key="3">
    <source>
        <dbReference type="Pfam" id="PF00586"/>
    </source>
</evidence>
<dbReference type="PANTHER" id="PTHR30270">
    <property type="entry name" value="THIAMINE-MONOPHOSPHATE KINASE"/>
    <property type="match status" value="1"/>
</dbReference>
<comment type="catalytic activity">
    <reaction evidence="2">
        <text>thiamine phosphate + ATP = thiamine diphosphate + ADP</text>
        <dbReference type="Rhea" id="RHEA:15913"/>
        <dbReference type="ChEBI" id="CHEBI:30616"/>
        <dbReference type="ChEBI" id="CHEBI:37575"/>
        <dbReference type="ChEBI" id="CHEBI:58937"/>
        <dbReference type="ChEBI" id="CHEBI:456216"/>
        <dbReference type="EC" id="2.7.4.16"/>
    </reaction>
</comment>
<reference evidence="5" key="1">
    <citation type="submission" date="2022-11" db="EMBL/GenBank/DDBJ databases">
        <title>Biodiversity and phylogenetic relationships of bacteria.</title>
        <authorList>
            <person name="Machado R.A.R."/>
            <person name="Bhat A."/>
            <person name="Loulou A."/>
            <person name="Kallel S."/>
        </authorList>
    </citation>
    <scope>NUCLEOTIDE SEQUENCE</scope>
    <source>
        <strain evidence="5">K-TC2</strain>
    </source>
</reference>
<dbReference type="NCBIfam" id="TIGR01379">
    <property type="entry name" value="thiL"/>
    <property type="match status" value="1"/>
</dbReference>
<dbReference type="InterPro" id="IPR010918">
    <property type="entry name" value="PurM-like_C_dom"/>
</dbReference>
<dbReference type="PANTHER" id="PTHR30270:SF0">
    <property type="entry name" value="THIAMINE-MONOPHOSPHATE KINASE"/>
    <property type="match status" value="1"/>
</dbReference>
<dbReference type="GO" id="GO:0005524">
    <property type="term" value="F:ATP binding"/>
    <property type="evidence" value="ECO:0007669"/>
    <property type="project" value="UniProtKB-UniRule"/>
</dbReference>
<evidence type="ECO:0000259" key="4">
    <source>
        <dbReference type="Pfam" id="PF02769"/>
    </source>
</evidence>
<feature type="binding site" evidence="2">
    <location>
        <position position="78"/>
    </location>
    <ligand>
        <name>Mg(2+)</name>
        <dbReference type="ChEBI" id="CHEBI:18420"/>
        <label>3</label>
    </ligand>
</feature>
<dbReference type="GO" id="GO:0009030">
    <property type="term" value="F:thiamine-phosphate kinase activity"/>
    <property type="evidence" value="ECO:0007669"/>
    <property type="project" value="UniProtKB-UniRule"/>
</dbReference>
<dbReference type="EC" id="2.7.4.16" evidence="2"/>
<dbReference type="Pfam" id="PF02769">
    <property type="entry name" value="AIRS_C"/>
    <property type="match status" value="1"/>
</dbReference>
<feature type="domain" description="PurM-like N-terminal" evidence="3">
    <location>
        <begin position="32"/>
        <end position="144"/>
    </location>
</feature>
<comment type="similarity">
    <text evidence="2">Belongs to the thiamine-monophosphate kinase family.</text>
</comment>
<dbReference type="Gene3D" id="3.90.650.10">
    <property type="entry name" value="PurM-like C-terminal domain"/>
    <property type="match status" value="1"/>
</dbReference>
<sequence length="331" mass="34411">MPAQGERPGEFGMIARYLRPLAEDPGAFGLTDDAALMRPEPGFDLVLTKDMVAAGVHFFPDDPPESIARKALRVNLSDLAAKGANPVGYLLGLALPADWTEDWMAGFSAGLGDDQQRYGIPLLGGDTVKSPDGLMLSITALGQVPAGRIVRRSGAEVGDLIVVSGTIGDAALGLRLRLGTLDGAAAGEGASHLLDRYLHPQPRLGLAEAVRDHAHASLDISDGLIGDLSHVTRTSGVSAVVEAARIPLSQPARALVEGDLTAFASVLTGGDDYEVLTTMPEARLAAYEAAAARAGIPVTVIGRIVAGEGAPAVINDRGERIALDRASHDHF</sequence>
<feature type="binding site" evidence="2">
    <location>
        <begin position="125"/>
        <end position="126"/>
    </location>
    <ligand>
        <name>ATP</name>
        <dbReference type="ChEBI" id="CHEBI:30616"/>
    </ligand>
</feature>
<keyword evidence="2 5" id="KW-0808">Transferase</keyword>
<comment type="function">
    <text evidence="2">Catalyzes the ATP-dependent phosphorylation of thiamine-monophosphate (TMP) to form thiamine-pyrophosphate (TPP), the active form of vitamin B1.</text>
</comment>
<evidence type="ECO:0000256" key="2">
    <source>
        <dbReference type="HAMAP-Rule" id="MF_02128"/>
    </source>
</evidence>
<feature type="binding site" evidence="2">
    <location>
        <position position="48"/>
    </location>
    <ligand>
        <name>Mg(2+)</name>
        <dbReference type="ChEBI" id="CHEBI:18420"/>
        <label>4</label>
    </ligand>
</feature>
<feature type="binding site" evidence="2">
    <location>
        <position position="57"/>
    </location>
    <ligand>
        <name>substrate</name>
    </ligand>
</feature>
<dbReference type="GO" id="GO:0009228">
    <property type="term" value="P:thiamine biosynthetic process"/>
    <property type="evidence" value="ECO:0007669"/>
    <property type="project" value="UniProtKB-KW"/>
</dbReference>
<proteinExistence type="inferred from homology"/>
<feature type="binding site" evidence="2">
    <location>
        <position position="271"/>
    </location>
    <ligand>
        <name>substrate</name>
    </ligand>
</feature>
<dbReference type="Gene3D" id="3.30.1330.10">
    <property type="entry name" value="PurM-like, N-terminal domain"/>
    <property type="match status" value="1"/>
</dbReference>
<dbReference type="AlphaFoldDB" id="A0A9X3E8F2"/>
<keyword evidence="1 2" id="KW-0784">Thiamine biosynthesis</keyword>
<dbReference type="Pfam" id="PF00586">
    <property type="entry name" value="AIRS"/>
    <property type="match status" value="1"/>
</dbReference>
<feature type="binding site" evidence="2">
    <location>
        <position position="33"/>
    </location>
    <ligand>
        <name>Mg(2+)</name>
        <dbReference type="ChEBI" id="CHEBI:18420"/>
        <label>4</label>
    </ligand>
</feature>
<organism evidence="5 6">
    <name type="scientific">Kaistia nematophila</name>
    <dbReference type="NCBI Taxonomy" id="2994654"/>
    <lineage>
        <taxon>Bacteria</taxon>
        <taxon>Pseudomonadati</taxon>
        <taxon>Pseudomonadota</taxon>
        <taxon>Alphaproteobacteria</taxon>
        <taxon>Hyphomicrobiales</taxon>
        <taxon>Kaistiaceae</taxon>
        <taxon>Kaistia</taxon>
    </lineage>
</organism>